<accession>G3CJS2</accession>
<dbReference type="EMBL" id="HP639839">
    <property type="protein sequence ID" value="AEM97976.1"/>
    <property type="molecule type" value="mRNA"/>
</dbReference>
<protein>
    <submittedName>
        <fullName evidence="6">Salivary lipocalin</fullName>
    </submittedName>
</protein>
<comment type="similarity">
    <text evidence="4">Belongs to the calycin superfamily. Triabin family.</text>
</comment>
<comment type="subcellular location">
    <subcellularLocation>
        <location evidence="1">Secreted</location>
    </subcellularLocation>
</comment>
<dbReference type="InterPro" id="IPR005657">
    <property type="entry name" value="Triabi/Procalin"/>
</dbReference>
<evidence type="ECO:0000256" key="4">
    <source>
        <dbReference type="ARBA" id="ARBA00034121"/>
    </source>
</evidence>
<dbReference type="CDD" id="cd19423">
    <property type="entry name" value="lipocalin_LTBP1-like"/>
    <property type="match status" value="1"/>
</dbReference>
<evidence type="ECO:0000256" key="1">
    <source>
        <dbReference type="ARBA" id="ARBA00004613"/>
    </source>
</evidence>
<evidence type="ECO:0000256" key="3">
    <source>
        <dbReference type="ARBA" id="ARBA00022729"/>
    </source>
</evidence>
<reference evidence="6" key="2">
    <citation type="journal article" date="2011" name="J. Proteome Res.">
        <title>Insight into the salivary transcriptome and proteome of Dipetalogaster maxima.</title>
        <authorList>
            <person name="Assumpcao T.C."/>
            <person name="Charneau S."/>
            <person name="Santiago P.B."/>
            <person name="Francischetti I.M."/>
            <person name="Meng Z."/>
            <person name="Araujo C.N."/>
            <person name="Pham V.M."/>
            <person name="Queiroz R.M."/>
            <person name="de Castro C.N."/>
            <person name="Ricart C.A."/>
            <person name="Santana J.M."/>
            <person name="Ribeiro J.M."/>
        </authorList>
    </citation>
    <scope>NUCLEOTIDE SEQUENCE</scope>
    <source>
        <tissue evidence="6">Salivary gland</tissue>
    </source>
</reference>
<reference evidence="6" key="1">
    <citation type="submission" date="2010-12" db="EMBL/GenBank/DDBJ databases">
        <authorList>
            <person name="Assumpcao T.C.F."/>
            <person name="Charneau S."/>
            <person name="Santiago P.B.M."/>
            <person name="Francischetti I.M.B."/>
            <person name="Meng Z."/>
            <person name="Araujo C.N."/>
            <person name="Pham V.M."/>
            <person name="Queiroz R.M.L."/>
            <person name="Castro C.N."/>
            <person name="Ricart C.A."/>
            <person name="Santana J.M."/>
            <person name="Ribeiro J.M.C."/>
        </authorList>
    </citation>
    <scope>NUCLEOTIDE SEQUENCE</scope>
    <source>
        <tissue evidence="6">Salivary gland</tissue>
    </source>
</reference>
<feature type="chain" id="PRO_5003443061" evidence="5">
    <location>
        <begin position="22"/>
        <end position="179"/>
    </location>
</feature>
<keyword evidence="3 5" id="KW-0732">Signal</keyword>
<dbReference type="Pfam" id="PF03973">
    <property type="entry name" value="Triabin"/>
    <property type="match status" value="1"/>
</dbReference>
<dbReference type="GO" id="GO:0030682">
    <property type="term" value="P:symbiont-mediated perturbation of host defenses"/>
    <property type="evidence" value="ECO:0007669"/>
    <property type="project" value="InterPro"/>
</dbReference>
<keyword evidence="2" id="KW-0964">Secreted</keyword>
<dbReference type="InterPro" id="IPR012674">
    <property type="entry name" value="Calycin"/>
</dbReference>
<evidence type="ECO:0000256" key="5">
    <source>
        <dbReference type="SAM" id="SignalP"/>
    </source>
</evidence>
<proteinExistence type="evidence at transcript level"/>
<dbReference type="Gene3D" id="2.40.128.20">
    <property type="match status" value="1"/>
</dbReference>
<dbReference type="AlphaFoldDB" id="G3CJS2"/>
<feature type="signal peptide" evidence="5">
    <location>
        <begin position="1"/>
        <end position="21"/>
    </location>
</feature>
<organism evidence="6">
    <name type="scientific">Dipetalogaster maximus</name>
    <name type="common">Blood-sucking bug</name>
    <dbReference type="NCBI Taxonomy" id="72496"/>
    <lineage>
        <taxon>Eukaryota</taxon>
        <taxon>Metazoa</taxon>
        <taxon>Ecdysozoa</taxon>
        <taxon>Arthropoda</taxon>
        <taxon>Hexapoda</taxon>
        <taxon>Insecta</taxon>
        <taxon>Pterygota</taxon>
        <taxon>Neoptera</taxon>
        <taxon>Paraneoptera</taxon>
        <taxon>Hemiptera</taxon>
        <taxon>Heteroptera</taxon>
        <taxon>Panheteroptera</taxon>
        <taxon>Cimicomorpha</taxon>
        <taxon>Reduviidae</taxon>
        <taxon>Triatominae</taxon>
        <taxon>Dipetalogaster</taxon>
    </lineage>
</organism>
<evidence type="ECO:0000256" key="2">
    <source>
        <dbReference type="ARBA" id="ARBA00022525"/>
    </source>
</evidence>
<name>G3CJS2_DIPMA</name>
<sequence>MKTFNALIFIGILTCAHNTIGVTGSECNMPSPMAGFEKSKFFTGMWYVTHETNVTTPSECNTLTTRLENNKVFVEHKYVKDGKTGTLVCEGQEDGQNMFPLNCKFNGVTMEEVTRIVMDTDYNDYALYYLCTAYKSGVNTGKKAEHYIISRREPKDDIPEKLRSQAATLQLQKCGKVAS</sequence>
<dbReference type="SUPFAM" id="SSF50814">
    <property type="entry name" value="Lipocalins"/>
    <property type="match status" value="1"/>
</dbReference>
<evidence type="ECO:0000313" key="6">
    <source>
        <dbReference type="EMBL" id="AEM97976.1"/>
    </source>
</evidence>
<dbReference type="GO" id="GO:0005576">
    <property type="term" value="C:extracellular region"/>
    <property type="evidence" value="ECO:0007669"/>
    <property type="project" value="UniProtKB-SubCell"/>
</dbReference>